<gene>
    <name evidence="3" type="ORF">TRUGW13939_01862</name>
</gene>
<proteinExistence type="predicted"/>
<protein>
    <recommendedName>
        <fullName evidence="2">CorA-like transporter domain-containing protein</fullName>
    </recommendedName>
</protein>
<evidence type="ECO:0000259" key="2">
    <source>
        <dbReference type="Pfam" id="PF26616"/>
    </source>
</evidence>
<keyword evidence="1" id="KW-0812">Transmembrane</keyword>
<feature type="transmembrane region" description="Helical" evidence="1">
    <location>
        <begin position="466"/>
        <end position="487"/>
    </location>
</feature>
<dbReference type="KEGG" id="trg:TRUGW13939_01862"/>
<dbReference type="RefSeq" id="XP_035340952.1">
    <property type="nucleotide sequence ID" value="XM_035485059.1"/>
</dbReference>
<evidence type="ECO:0000313" key="3">
    <source>
        <dbReference type="EMBL" id="QKX54773.1"/>
    </source>
</evidence>
<dbReference type="InterPro" id="IPR058257">
    <property type="entry name" value="CorA-like_dom"/>
</dbReference>
<reference evidence="4" key="1">
    <citation type="submission" date="2020-06" db="EMBL/GenBank/DDBJ databases">
        <title>A chromosome-scale genome assembly of Talaromyces rugulosus W13939.</title>
        <authorList>
            <person name="Wang B."/>
            <person name="Guo L."/>
            <person name="Ye K."/>
            <person name="Wang L."/>
        </authorList>
    </citation>
    <scope>NUCLEOTIDE SEQUENCE [LARGE SCALE GENOMIC DNA]</scope>
    <source>
        <strain evidence="4">W13939</strain>
    </source>
</reference>
<feature type="transmembrane region" description="Helical" evidence="1">
    <location>
        <begin position="422"/>
        <end position="446"/>
    </location>
</feature>
<dbReference type="GeneID" id="55989372"/>
<dbReference type="EMBL" id="CP055898">
    <property type="protein sequence ID" value="QKX54773.1"/>
    <property type="molecule type" value="Genomic_DNA"/>
</dbReference>
<dbReference type="Proteomes" id="UP000509510">
    <property type="component" value="Chromosome I"/>
</dbReference>
<evidence type="ECO:0000313" key="4">
    <source>
        <dbReference type="Proteomes" id="UP000509510"/>
    </source>
</evidence>
<keyword evidence="1" id="KW-0472">Membrane</keyword>
<sequence length="505" mass="57359">MSVPLVSTAAEPWDGWERYPANLPSSIFSPFVYDLDFISEGLSQDSSRLFIAGERIYIRVIEVGVREFTIKSTQALENYLLETCSFDGIRILYGEYSIIFHRPSTLILYIISSMILQQTSWGALTITGEAAQKLFSSLTVFPEFLTILNAFGERTCLQSDGHGSFQTVSHTQPKSFECAYHLRRVEEHGREEESNNPWSIRQMGVYHKHDAKLGSHNFILINPPKHLKERLTSLLTNSEVNPSWQDIHLVLFSSASRNWPSYVSWIDEQFQEAKLNAHSATNNYAPDTKSLRNPDISISDAQNIELIRNNICDTKRYLSSNYTVISAINDIISQTYTPTTIRGNQHIITHLNLAKEQVQRLSAILEMLESTSTLIHNISEVRSLEALEQNAYIANEVSQRTEAGNQLTLRLMRKSYKDAHTLKMITIVTLLYLPASFIAQFLSAGYVTLRKEPTSGKLSLHVSEDIVIFVVLSVIFLGVTLGAWRVLERKHMMDVIGRTFYLENP</sequence>
<keyword evidence="1" id="KW-1133">Transmembrane helix</keyword>
<feature type="domain" description="CorA-like transporter" evidence="2">
    <location>
        <begin position="15"/>
        <end position="274"/>
    </location>
</feature>
<name>A0A7H8QNL6_TALRU</name>
<dbReference type="Pfam" id="PF26616">
    <property type="entry name" value="CorA-like"/>
    <property type="match status" value="1"/>
</dbReference>
<evidence type="ECO:0000256" key="1">
    <source>
        <dbReference type="SAM" id="Phobius"/>
    </source>
</evidence>
<keyword evidence="4" id="KW-1185">Reference proteome</keyword>
<accession>A0A7H8QNL6</accession>
<dbReference type="AlphaFoldDB" id="A0A7H8QNL6"/>
<dbReference type="OrthoDB" id="1046782at2759"/>
<organism evidence="3 4">
    <name type="scientific">Talaromyces rugulosus</name>
    <name type="common">Penicillium rugulosum</name>
    <dbReference type="NCBI Taxonomy" id="121627"/>
    <lineage>
        <taxon>Eukaryota</taxon>
        <taxon>Fungi</taxon>
        <taxon>Dikarya</taxon>
        <taxon>Ascomycota</taxon>
        <taxon>Pezizomycotina</taxon>
        <taxon>Eurotiomycetes</taxon>
        <taxon>Eurotiomycetidae</taxon>
        <taxon>Eurotiales</taxon>
        <taxon>Trichocomaceae</taxon>
        <taxon>Talaromyces</taxon>
        <taxon>Talaromyces sect. Islandici</taxon>
    </lineage>
</organism>